<dbReference type="Pfam" id="PF04111">
    <property type="entry name" value="APG6"/>
    <property type="match status" value="1"/>
</dbReference>
<comment type="similarity">
    <text evidence="1">Belongs to the beclin family.</text>
</comment>
<evidence type="ECO:0000259" key="2">
    <source>
        <dbReference type="Pfam" id="PF04111"/>
    </source>
</evidence>
<reference evidence="3 4" key="1">
    <citation type="submission" date="2018-10" db="EMBL/GenBank/DDBJ databases">
        <title>Complete genome sequence of Malassezia restricta CBS 7877.</title>
        <authorList>
            <person name="Morand S.C."/>
            <person name="Bertignac M."/>
            <person name="Iltis A."/>
            <person name="Kolder I."/>
            <person name="Pirovano W."/>
            <person name="Jourdain R."/>
            <person name="Clavaud C."/>
        </authorList>
    </citation>
    <scope>NUCLEOTIDE SEQUENCE [LARGE SCALE GENOMIC DNA]</scope>
    <source>
        <strain evidence="3 4">CBS 7877</strain>
    </source>
</reference>
<proteinExistence type="inferred from homology"/>
<dbReference type="GO" id="GO:0006995">
    <property type="term" value="P:cellular response to nitrogen starvation"/>
    <property type="evidence" value="ECO:0007669"/>
    <property type="project" value="TreeGrafter"/>
</dbReference>
<dbReference type="GO" id="GO:0034272">
    <property type="term" value="C:phosphatidylinositol 3-kinase complex, class III, type II"/>
    <property type="evidence" value="ECO:0007669"/>
    <property type="project" value="TreeGrafter"/>
</dbReference>
<keyword evidence="4" id="KW-1185">Reference proteome</keyword>
<dbReference type="VEuPathDB" id="FungiDB:DNF11_0097"/>
<dbReference type="GO" id="GO:0000423">
    <property type="term" value="P:mitophagy"/>
    <property type="evidence" value="ECO:0007669"/>
    <property type="project" value="TreeGrafter"/>
</dbReference>
<name>A0A3G2S4D0_MALR7</name>
<dbReference type="GO" id="GO:0030674">
    <property type="term" value="F:protein-macromolecule adaptor activity"/>
    <property type="evidence" value="ECO:0007669"/>
    <property type="project" value="TreeGrafter"/>
</dbReference>
<dbReference type="InterPro" id="IPR038274">
    <property type="entry name" value="Atg6/Beclin_C_sf"/>
</dbReference>
<gene>
    <name evidence="3" type="primary">atg6</name>
    <name evidence="3" type="ORF">DNF11_0097</name>
</gene>
<accession>A0A3G2S4D0</accession>
<dbReference type="GO" id="GO:0043548">
    <property type="term" value="F:phosphatidylinositol 3-kinase binding"/>
    <property type="evidence" value="ECO:0007669"/>
    <property type="project" value="TreeGrafter"/>
</dbReference>
<dbReference type="Gene3D" id="1.10.418.40">
    <property type="entry name" value="Autophagy protein 6/Beclin 1"/>
    <property type="match status" value="1"/>
</dbReference>
<dbReference type="AlphaFoldDB" id="A0A3G2S4D0"/>
<dbReference type="InterPro" id="IPR007243">
    <property type="entry name" value="Atg6/Beclin"/>
</dbReference>
<feature type="domain" description="Atg6 BARA" evidence="2">
    <location>
        <begin position="229"/>
        <end position="409"/>
    </location>
</feature>
<dbReference type="OrthoDB" id="20368at2759"/>
<protein>
    <submittedName>
        <fullName evidence="3">Vacuolar protein sorting-associated protein atg6</fullName>
    </submittedName>
</protein>
<evidence type="ECO:0000256" key="1">
    <source>
        <dbReference type="ARBA" id="ARBA00005965"/>
    </source>
</evidence>
<evidence type="ECO:0000313" key="3">
    <source>
        <dbReference type="EMBL" id="AYO41047.1"/>
    </source>
</evidence>
<organism evidence="3 4">
    <name type="scientific">Malassezia restricta (strain ATCC 96810 / NBRC 103918 / CBS 7877)</name>
    <name type="common">Seborrheic dermatitis infection agent</name>
    <dbReference type="NCBI Taxonomy" id="425264"/>
    <lineage>
        <taxon>Eukaryota</taxon>
        <taxon>Fungi</taxon>
        <taxon>Dikarya</taxon>
        <taxon>Basidiomycota</taxon>
        <taxon>Ustilaginomycotina</taxon>
        <taxon>Malasseziomycetes</taxon>
        <taxon>Malasseziales</taxon>
        <taxon>Malasseziaceae</taxon>
        <taxon>Malassezia</taxon>
    </lineage>
</organism>
<dbReference type="GO" id="GO:0000045">
    <property type="term" value="P:autophagosome assembly"/>
    <property type="evidence" value="ECO:0007669"/>
    <property type="project" value="TreeGrafter"/>
</dbReference>
<sequence>MRLDESITKASDEQLQSLCNAENDPAPLSEEHFAHWDIPVEIKKAFVERAKQDEPALAASDRYADVFSSLESNSKSDTLYARYPLCHECAVTIIATMELDLLCTFHERDKLALLERELERLALIKGDMEMSSDDRMRWNRDQNRLECDLEKMHRACEETRAAMRKLDEEKEHVLHMLNDMDAQSTSLLKEEEAMWHAWNERVAEFEQLACEKERLDANLAEESRILSNLANSNAYTDAFSIEKDAYGMGVINGLRLGRFSASRPPQDQVTWTEVNVAWGQLALLFNLLCRKLGYESPTHKVHARGAQSTVERLAPEHAEYELHATSEWHVGRLFHSRRFDCAMEAFLMSVQDLYMHAKSTMDPALMLPYSIQHGRIGGVSIRLQFNQPASWSLATCRLLECLQHLLSWTLEREARQELSRDL</sequence>
<dbReference type="Proteomes" id="UP000269793">
    <property type="component" value="Chromosome I"/>
</dbReference>
<dbReference type="PANTHER" id="PTHR12768">
    <property type="entry name" value="BECLIN 1"/>
    <property type="match status" value="1"/>
</dbReference>
<dbReference type="GO" id="GO:0045324">
    <property type="term" value="P:late endosome to vacuole transport"/>
    <property type="evidence" value="ECO:0007669"/>
    <property type="project" value="TreeGrafter"/>
</dbReference>
<dbReference type="GO" id="GO:0000407">
    <property type="term" value="C:phagophore assembly site"/>
    <property type="evidence" value="ECO:0007669"/>
    <property type="project" value="TreeGrafter"/>
</dbReference>
<dbReference type="InterPro" id="IPR040455">
    <property type="entry name" value="Atg6_BARA"/>
</dbReference>
<evidence type="ECO:0000313" key="4">
    <source>
        <dbReference type="Proteomes" id="UP000269793"/>
    </source>
</evidence>
<dbReference type="STRING" id="425264.A0A3G2S4D0"/>
<dbReference type="PANTHER" id="PTHR12768:SF4">
    <property type="entry name" value="BECLIN-1"/>
    <property type="match status" value="1"/>
</dbReference>
<dbReference type="EMBL" id="CP033148">
    <property type="protein sequence ID" value="AYO41047.1"/>
    <property type="molecule type" value="Genomic_DNA"/>
</dbReference>
<dbReference type="GO" id="GO:0034271">
    <property type="term" value="C:phosphatidylinositol 3-kinase complex, class III, type I"/>
    <property type="evidence" value="ECO:0007669"/>
    <property type="project" value="TreeGrafter"/>
</dbReference>